<dbReference type="Pfam" id="PF19573">
    <property type="entry name" value="DUF6089"/>
    <property type="match status" value="1"/>
</dbReference>
<dbReference type="InterPro" id="IPR045743">
    <property type="entry name" value="DUF6089"/>
</dbReference>
<dbReference type="Proteomes" id="UP001158050">
    <property type="component" value="Unassembled WGS sequence"/>
</dbReference>
<protein>
    <submittedName>
        <fullName evidence="2">Outer membrane protein beta-barrel domain-containing protein</fullName>
    </submittedName>
</protein>
<dbReference type="SUPFAM" id="SSF56925">
    <property type="entry name" value="OMPA-like"/>
    <property type="match status" value="1"/>
</dbReference>
<gene>
    <name evidence="2" type="ORF">SAMN05421679_10973</name>
</gene>
<evidence type="ECO:0000313" key="2">
    <source>
        <dbReference type="EMBL" id="SMP96514.1"/>
    </source>
</evidence>
<feature type="domain" description="DUF6089" evidence="1">
    <location>
        <begin position="25"/>
        <end position="282"/>
    </location>
</feature>
<sequence length="283" mass="32714">MFYICTKFLNNTRFIVLKMKKELTYTFIVFFCFLSFVKAQRHEIGVQLGMSNLVGDIGRTNYILQKPIGNVSDYGLPFYGGVMYRMNFNPYQTVRLNVGFNNIQFDDRYANENYRRMRKLWGTNSVLSADLLFEYNFLPVNEEQVSMISPYIFVGVSGLYMNSVKAELTISSLTNVQAKYIQDKTFTMGLPFGVGLKYKFNYNWALSGEFTFRPTFSDQVDYSELKESDVKVVKTVYGQDMTNTIVQGFLQQRNIGNPNSKDWINSASIILSYSFGRPPCYCK</sequence>
<dbReference type="EMBL" id="FXUO01000009">
    <property type="protein sequence ID" value="SMP96514.1"/>
    <property type="molecule type" value="Genomic_DNA"/>
</dbReference>
<name>A0ABY1R8A8_9FLAO</name>
<organism evidence="2 3">
    <name type="scientific">Epilithonimonas pallida</name>
    <dbReference type="NCBI Taxonomy" id="373671"/>
    <lineage>
        <taxon>Bacteria</taxon>
        <taxon>Pseudomonadati</taxon>
        <taxon>Bacteroidota</taxon>
        <taxon>Flavobacteriia</taxon>
        <taxon>Flavobacteriales</taxon>
        <taxon>Weeksellaceae</taxon>
        <taxon>Chryseobacterium group</taxon>
        <taxon>Epilithonimonas</taxon>
    </lineage>
</organism>
<dbReference type="InterPro" id="IPR011250">
    <property type="entry name" value="OMP/PagP_B-barrel"/>
</dbReference>
<comment type="caution">
    <text evidence="2">The sequence shown here is derived from an EMBL/GenBank/DDBJ whole genome shotgun (WGS) entry which is preliminary data.</text>
</comment>
<reference evidence="2 3" key="1">
    <citation type="submission" date="2017-05" db="EMBL/GenBank/DDBJ databases">
        <authorList>
            <person name="Varghese N."/>
            <person name="Submissions S."/>
        </authorList>
    </citation>
    <scope>NUCLEOTIDE SEQUENCE [LARGE SCALE GENOMIC DNA]</scope>
    <source>
        <strain evidence="2 3">DSM 18015</strain>
    </source>
</reference>
<dbReference type="Gene3D" id="2.40.160.20">
    <property type="match status" value="1"/>
</dbReference>
<keyword evidence="3" id="KW-1185">Reference proteome</keyword>
<evidence type="ECO:0000259" key="1">
    <source>
        <dbReference type="Pfam" id="PF19573"/>
    </source>
</evidence>
<proteinExistence type="predicted"/>
<accession>A0ABY1R8A8</accession>
<evidence type="ECO:0000313" key="3">
    <source>
        <dbReference type="Proteomes" id="UP001158050"/>
    </source>
</evidence>